<evidence type="ECO:0000313" key="4">
    <source>
        <dbReference type="EMBL" id="UMB69293.1"/>
    </source>
</evidence>
<dbReference type="PROSITE" id="PS50977">
    <property type="entry name" value="HTH_TETR_2"/>
    <property type="match status" value="1"/>
</dbReference>
<dbReference type="InterPro" id="IPR009057">
    <property type="entry name" value="Homeodomain-like_sf"/>
</dbReference>
<dbReference type="InterPro" id="IPR050109">
    <property type="entry name" value="HTH-type_TetR-like_transc_reg"/>
</dbReference>
<keyword evidence="5" id="KW-1185">Reference proteome</keyword>
<dbReference type="Gene3D" id="1.10.357.10">
    <property type="entry name" value="Tetracycline Repressor, domain 2"/>
    <property type="match status" value="1"/>
</dbReference>
<evidence type="ECO:0000256" key="1">
    <source>
        <dbReference type="ARBA" id="ARBA00023125"/>
    </source>
</evidence>
<dbReference type="PANTHER" id="PTHR30055">
    <property type="entry name" value="HTH-TYPE TRANSCRIPTIONAL REGULATOR RUTR"/>
    <property type="match status" value="1"/>
</dbReference>
<dbReference type="InterPro" id="IPR001647">
    <property type="entry name" value="HTH_TetR"/>
</dbReference>
<evidence type="ECO:0000313" key="5">
    <source>
        <dbReference type="Proteomes" id="UP001055336"/>
    </source>
</evidence>
<dbReference type="EMBL" id="CP092488">
    <property type="protein sequence ID" value="UMB69293.1"/>
    <property type="molecule type" value="Genomic_DNA"/>
</dbReference>
<dbReference type="InterPro" id="IPR036271">
    <property type="entry name" value="Tet_transcr_reg_TetR-rel_C_sf"/>
</dbReference>
<dbReference type="SUPFAM" id="SSF46689">
    <property type="entry name" value="Homeodomain-like"/>
    <property type="match status" value="1"/>
</dbReference>
<accession>A0ABY3VP62</accession>
<feature type="DNA-binding region" description="H-T-H motif" evidence="2">
    <location>
        <begin position="41"/>
        <end position="60"/>
    </location>
</feature>
<sequence>MVQPASRGPGRPPAAKAAETRKRILRAAREVFSERGYDAATFQAIAIRADLTRPAINHYFANKRVLYWQVLEETNNAMVVASAQRARNETTLTARVSAFIQGAAEAELENHAASAFLIAATLESQRHPELGRPGSDSVNTTRAFLLWAINDGIHSGELSPDTNASALTEMLLAVLLGVGFYAGFVGSRDEFDVITDQLHVLLARSLAQPSME</sequence>
<dbReference type="Proteomes" id="UP001055336">
    <property type="component" value="Chromosome"/>
</dbReference>
<dbReference type="RefSeq" id="WP_240261027.1">
    <property type="nucleotide sequence ID" value="NZ_CP092488.2"/>
</dbReference>
<gene>
    <name evidence="4" type="ORF">MKK62_23550</name>
</gene>
<name>A0ABY3VP62_9MYCO</name>
<protein>
    <submittedName>
        <fullName evidence="4">TetR/AcrR family transcriptional regulator</fullName>
    </submittedName>
</protein>
<proteinExistence type="predicted"/>
<evidence type="ECO:0000256" key="2">
    <source>
        <dbReference type="PROSITE-ProRule" id="PRU00335"/>
    </source>
</evidence>
<keyword evidence="1 2" id="KW-0238">DNA-binding</keyword>
<reference evidence="4" key="1">
    <citation type="submission" date="2022-08" db="EMBL/GenBank/DDBJ databases">
        <title>Whole genome sequencing of non-tuberculosis mycobacteria type-strains.</title>
        <authorList>
            <person name="Igarashi Y."/>
            <person name="Osugi A."/>
            <person name="Mitarai S."/>
        </authorList>
    </citation>
    <scope>NUCLEOTIDE SEQUENCE</scope>
    <source>
        <strain evidence="4">DSM 45127</strain>
    </source>
</reference>
<dbReference type="PRINTS" id="PR00455">
    <property type="entry name" value="HTHTETR"/>
</dbReference>
<dbReference type="SUPFAM" id="SSF48498">
    <property type="entry name" value="Tetracyclin repressor-like, C-terminal domain"/>
    <property type="match status" value="1"/>
</dbReference>
<evidence type="ECO:0000259" key="3">
    <source>
        <dbReference type="PROSITE" id="PS50977"/>
    </source>
</evidence>
<dbReference type="Pfam" id="PF00440">
    <property type="entry name" value="TetR_N"/>
    <property type="match status" value="1"/>
</dbReference>
<dbReference type="PANTHER" id="PTHR30055:SF226">
    <property type="entry name" value="HTH-TYPE TRANSCRIPTIONAL REGULATOR PKSA"/>
    <property type="match status" value="1"/>
</dbReference>
<organism evidence="4 5">
    <name type="scientific">Mycobacterium paraterrae</name>
    <dbReference type="NCBI Taxonomy" id="577492"/>
    <lineage>
        <taxon>Bacteria</taxon>
        <taxon>Bacillati</taxon>
        <taxon>Actinomycetota</taxon>
        <taxon>Actinomycetes</taxon>
        <taxon>Mycobacteriales</taxon>
        <taxon>Mycobacteriaceae</taxon>
        <taxon>Mycobacterium</taxon>
    </lineage>
</organism>
<feature type="domain" description="HTH tetR-type" evidence="3">
    <location>
        <begin position="18"/>
        <end position="78"/>
    </location>
</feature>